<dbReference type="Proteomes" id="UP001054252">
    <property type="component" value="Unassembled WGS sequence"/>
</dbReference>
<dbReference type="EMBL" id="BPVZ01000069">
    <property type="protein sequence ID" value="GKV25497.1"/>
    <property type="molecule type" value="Genomic_DNA"/>
</dbReference>
<dbReference type="AlphaFoldDB" id="A0AAV5KLK6"/>
<name>A0AAV5KLK6_9ROSI</name>
<reference evidence="1 2" key="1">
    <citation type="journal article" date="2021" name="Commun. Biol.">
        <title>The genome of Shorea leprosula (Dipterocarpaceae) highlights the ecological relevance of drought in aseasonal tropical rainforests.</title>
        <authorList>
            <person name="Ng K.K.S."/>
            <person name="Kobayashi M.J."/>
            <person name="Fawcett J.A."/>
            <person name="Hatakeyama M."/>
            <person name="Paape T."/>
            <person name="Ng C.H."/>
            <person name="Ang C.C."/>
            <person name="Tnah L.H."/>
            <person name="Lee C.T."/>
            <person name="Nishiyama T."/>
            <person name="Sese J."/>
            <person name="O'Brien M.J."/>
            <person name="Copetti D."/>
            <person name="Mohd Noor M.I."/>
            <person name="Ong R.C."/>
            <person name="Putra M."/>
            <person name="Sireger I.Z."/>
            <person name="Indrioko S."/>
            <person name="Kosugi Y."/>
            <person name="Izuno A."/>
            <person name="Isagi Y."/>
            <person name="Lee S.L."/>
            <person name="Shimizu K.K."/>
        </authorList>
    </citation>
    <scope>NUCLEOTIDE SEQUENCE [LARGE SCALE GENOMIC DNA]</scope>
    <source>
        <strain evidence="1">214</strain>
    </source>
</reference>
<proteinExistence type="predicted"/>
<accession>A0AAV5KLK6</accession>
<protein>
    <submittedName>
        <fullName evidence="1">Uncharacterized protein</fullName>
    </submittedName>
</protein>
<gene>
    <name evidence="1" type="ORF">SLEP1_g34932</name>
</gene>
<keyword evidence="2" id="KW-1185">Reference proteome</keyword>
<evidence type="ECO:0000313" key="2">
    <source>
        <dbReference type="Proteomes" id="UP001054252"/>
    </source>
</evidence>
<organism evidence="1 2">
    <name type="scientific">Rubroshorea leprosula</name>
    <dbReference type="NCBI Taxonomy" id="152421"/>
    <lineage>
        <taxon>Eukaryota</taxon>
        <taxon>Viridiplantae</taxon>
        <taxon>Streptophyta</taxon>
        <taxon>Embryophyta</taxon>
        <taxon>Tracheophyta</taxon>
        <taxon>Spermatophyta</taxon>
        <taxon>Magnoliopsida</taxon>
        <taxon>eudicotyledons</taxon>
        <taxon>Gunneridae</taxon>
        <taxon>Pentapetalae</taxon>
        <taxon>rosids</taxon>
        <taxon>malvids</taxon>
        <taxon>Malvales</taxon>
        <taxon>Dipterocarpaceae</taxon>
        <taxon>Rubroshorea</taxon>
    </lineage>
</organism>
<comment type="caution">
    <text evidence="1">The sequence shown here is derived from an EMBL/GenBank/DDBJ whole genome shotgun (WGS) entry which is preliminary data.</text>
</comment>
<sequence>MVVKDNPQVIVVVAMVGGQLDLASHVVLNIKLLFVDSLTLHPGRI</sequence>
<evidence type="ECO:0000313" key="1">
    <source>
        <dbReference type="EMBL" id="GKV25497.1"/>
    </source>
</evidence>